<keyword evidence="5" id="KW-1185">Reference proteome</keyword>
<keyword evidence="1" id="KW-0560">Oxidoreductase</keyword>
<accession>A0ABS4VYR9</accession>
<feature type="domain" description="FAD-binding" evidence="3">
    <location>
        <begin position="256"/>
        <end position="299"/>
    </location>
</feature>
<evidence type="ECO:0000313" key="5">
    <source>
        <dbReference type="Proteomes" id="UP001519295"/>
    </source>
</evidence>
<proteinExistence type="predicted"/>
<evidence type="ECO:0000256" key="1">
    <source>
        <dbReference type="ARBA" id="ARBA00023002"/>
    </source>
</evidence>
<dbReference type="EMBL" id="JAGINU010000001">
    <property type="protein sequence ID" value="MBP2369066.1"/>
    <property type="molecule type" value="Genomic_DNA"/>
</dbReference>
<dbReference type="InterPro" id="IPR002938">
    <property type="entry name" value="FAD-bd"/>
</dbReference>
<comment type="caution">
    <text evidence="4">The sequence shown here is derived from an EMBL/GenBank/DDBJ whole genome shotgun (WGS) entry which is preliminary data.</text>
</comment>
<evidence type="ECO:0000313" key="4">
    <source>
        <dbReference type="EMBL" id="MBP2369066.1"/>
    </source>
</evidence>
<name>A0ABS4VYR9_9PSEU</name>
<dbReference type="Gene3D" id="3.30.9.20">
    <property type="match status" value="1"/>
</dbReference>
<dbReference type="InterPro" id="IPR036188">
    <property type="entry name" value="FAD/NAD-bd_sf"/>
</dbReference>
<evidence type="ECO:0000259" key="3">
    <source>
        <dbReference type="Pfam" id="PF01494"/>
    </source>
</evidence>
<gene>
    <name evidence="4" type="ORF">JOF36_004762</name>
</gene>
<dbReference type="PANTHER" id="PTHR43476:SF4">
    <property type="entry name" value="BLR0106 PROTEIN"/>
    <property type="match status" value="1"/>
</dbReference>
<reference evidence="4 5" key="1">
    <citation type="submission" date="2021-03" db="EMBL/GenBank/DDBJ databases">
        <title>Sequencing the genomes of 1000 actinobacteria strains.</title>
        <authorList>
            <person name="Klenk H.-P."/>
        </authorList>
    </citation>
    <scope>NUCLEOTIDE SEQUENCE [LARGE SCALE GENOMIC DNA]</scope>
    <source>
        <strain evidence="4 5">DSM 45256</strain>
    </source>
</reference>
<sequence>MRIACVGGGPTGLYLAILARLRSGGRDEVVVHERNEPGRTHGFGVTFGEDLLDDFYRTDPAGAPALRRASRLWSDQMVRIGDRRPVHLGGKYGYSMARVTMLEVLTRRAEQLGVDLRFGSTIADRGELDADVVVATDGVGSRLRSARADHFGTTIEPGENRYVWLGTDRTVDVFTFAFERTHAGWVWFYAYPSADGASTCIVECAPETWEGLGLDRMPPADGLRMLESIFADALGGHRLLPPADGFGEEPWLRFREIRNRTWRDGDLVLAGDAAHTTHFGIGSGTVLAVQDAVALADALYGSAGPRDVVDLDCPDGRGAALAAYDATRRARLGPIQDMARRNMQWFERAGRRLDQGEDPIEFSWALLDRRGDMGRLHYGLHKATQIGPLRQVRRTLTSARRVRRAAQRGERGAIG</sequence>
<protein>
    <submittedName>
        <fullName evidence="4">2-polyprenyl-6-methoxyphenol hydroxylase-like FAD-dependent oxidoreductase</fullName>
    </submittedName>
</protein>
<dbReference type="SUPFAM" id="SSF51905">
    <property type="entry name" value="FAD/NAD(P)-binding domain"/>
    <property type="match status" value="1"/>
</dbReference>
<keyword evidence="2" id="KW-0520">NAD</keyword>
<dbReference type="Pfam" id="PF01494">
    <property type="entry name" value="FAD_binding_3"/>
    <property type="match status" value="1"/>
</dbReference>
<dbReference type="PANTHER" id="PTHR43476">
    <property type="entry name" value="3-(3-HYDROXY-PHENYL)PROPIONATE/3-HYDROXYCINNAMIC ACID HYDROXYLASE"/>
    <property type="match status" value="1"/>
</dbReference>
<dbReference type="PRINTS" id="PR00420">
    <property type="entry name" value="RNGMNOXGNASE"/>
</dbReference>
<dbReference type="InterPro" id="IPR050631">
    <property type="entry name" value="PheA/TfdB_FAD_monoxygenase"/>
</dbReference>
<dbReference type="Gene3D" id="3.50.50.60">
    <property type="entry name" value="FAD/NAD(P)-binding domain"/>
    <property type="match status" value="1"/>
</dbReference>
<dbReference type="Proteomes" id="UP001519295">
    <property type="component" value="Unassembled WGS sequence"/>
</dbReference>
<dbReference type="RefSeq" id="WP_307862555.1">
    <property type="nucleotide sequence ID" value="NZ_JAGINU010000001.1"/>
</dbReference>
<organism evidence="4 5">
    <name type="scientific">Pseudonocardia parietis</name>
    <dbReference type="NCBI Taxonomy" id="570936"/>
    <lineage>
        <taxon>Bacteria</taxon>
        <taxon>Bacillati</taxon>
        <taxon>Actinomycetota</taxon>
        <taxon>Actinomycetes</taxon>
        <taxon>Pseudonocardiales</taxon>
        <taxon>Pseudonocardiaceae</taxon>
        <taxon>Pseudonocardia</taxon>
    </lineage>
</organism>
<evidence type="ECO:0000256" key="2">
    <source>
        <dbReference type="ARBA" id="ARBA00023027"/>
    </source>
</evidence>